<accession>A0A645F0J5</accession>
<keyword evidence="1" id="KW-0472">Membrane</keyword>
<name>A0A645F0J5_9ZZZZ</name>
<dbReference type="AlphaFoldDB" id="A0A645F0J5"/>
<comment type="caution">
    <text evidence="2">The sequence shown here is derived from an EMBL/GenBank/DDBJ whole genome shotgun (WGS) entry which is preliminary data.</text>
</comment>
<sequence length="92" mass="9620">MTVIRYTVIYTGISIKLVTDEPVEEPSQGMPWALLAIPVILVATALGAGGTYLILNKRKEKKEYEEAAHDGCGDCDADGVDGGVGRGPGISG</sequence>
<reference evidence="2" key="1">
    <citation type="submission" date="2019-08" db="EMBL/GenBank/DDBJ databases">
        <authorList>
            <person name="Kucharzyk K."/>
            <person name="Murdoch R.W."/>
            <person name="Higgins S."/>
            <person name="Loffler F."/>
        </authorList>
    </citation>
    <scope>NUCLEOTIDE SEQUENCE</scope>
</reference>
<proteinExistence type="predicted"/>
<evidence type="ECO:0000313" key="2">
    <source>
        <dbReference type="EMBL" id="MPN07270.1"/>
    </source>
</evidence>
<keyword evidence="1" id="KW-1133">Transmembrane helix</keyword>
<keyword evidence="1" id="KW-0812">Transmembrane</keyword>
<protein>
    <submittedName>
        <fullName evidence="2">Uncharacterized protein</fullName>
    </submittedName>
</protein>
<evidence type="ECO:0000256" key="1">
    <source>
        <dbReference type="SAM" id="Phobius"/>
    </source>
</evidence>
<dbReference type="EMBL" id="VSSQ01053224">
    <property type="protein sequence ID" value="MPN07270.1"/>
    <property type="molecule type" value="Genomic_DNA"/>
</dbReference>
<gene>
    <name evidence="2" type="ORF">SDC9_154536</name>
</gene>
<feature type="transmembrane region" description="Helical" evidence="1">
    <location>
        <begin position="32"/>
        <end position="55"/>
    </location>
</feature>
<organism evidence="2">
    <name type="scientific">bioreactor metagenome</name>
    <dbReference type="NCBI Taxonomy" id="1076179"/>
    <lineage>
        <taxon>unclassified sequences</taxon>
        <taxon>metagenomes</taxon>
        <taxon>ecological metagenomes</taxon>
    </lineage>
</organism>